<evidence type="ECO:0000256" key="1">
    <source>
        <dbReference type="SAM" id="Phobius"/>
    </source>
</evidence>
<accession>A0AAE0K6H5</accession>
<organism evidence="2 3">
    <name type="scientific">Podospora didyma</name>
    <dbReference type="NCBI Taxonomy" id="330526"/>
    <lineage>
        <taxon>Eukaryota</taxon>
        <taxon>Fungi</taxon>
        <taxon>Dikarya</taxon>
        <taxon>Ascomycota</taxon>
        <taxon>Pezizomycotina</taxon>
        <taxon>Sordariomycetes</taxon>
        <taxon>Sordariomycetidae</taxon>
        <taxon>Sordariales</taxon>
        <taxon>Podosporaceae</taxon>
        <taxon>Podospora</taxon>
    </lineage>
</organism>
<reference evidence="2" key="2">
    <citation type="submission" date="2023-06" db="EMBL/GenBank/DDBJ databases">
        <authorList>
            <consortium name="Lawrence Berkeley National Laboratory"/>
            <person name="Haridas S."/>
            <person name="Hensen N."/>
            <person name="Bonometti L."/>
            <person name="Westerberg I."/>
            <person name="Brannstrom I.O."/>
            <person name="Guillou S."/>
            <person name="Cros-Aarteil S."/>
            <person name="Calhoun S."/>
            <person name="Kuo A."/>
            <person name="Mondo S."/>
            <person name="Pangilinan J."/>
            <person name="Riley R."/>
            <person name="LaButti K."/>
            <person name="Andreopoulos B."/>
            <person name="Lipzen A."/>
            <person name="Chen C."/>
            <person name="Yanf M."/>
            <person name="Daum C."/>
            <person name="Ng V."/>
            <person name="Clum A."/>
            <person name="Steindorff A."/>
            <person name="Ohm R."/>
            <person name="Martin F."/>
            <person name="Silar P."/>
            <person name="Natvig D."/>
            <person name="Lalanne C."/>
            <person name="Gautier V."/>
            <person name="Ament-velasquez S.L."/>
            <person name="Kruys A."/>
            <person name="Hutchinson M.I."/>
            <person name="Powell A.J."/>
            <person name="Barry K."/>
            <person name="Miller A.N."/>
            <person name="Grigoriev I.V."/>
            <person name="Debuchy R."/>
            <person name="Gladieux P."/>
            <person name="Thoren M.H."/>
            <person name="Johannesson H."/>
        </authorList>
    </citation>
    <scope>NUCLEOTIDE SEQUENCE</scope>
    <source>
        <strain evidence="2">CBS 232.78</strain>
    </source>
</reference>
<keyword evidence="3" id="KW-1185">Reference proteome</keyword>
<dbReference type="EMBL" id="JAULSW010000009">
    <property type="protein sequence ID" value="KAK3370205.1"/>
    <property type="molecule type" value="Genomic_DNA"/>
</dbReference>
<keyword evidence="1" id="KW-0472">Membrane</keyword>
<feature type="transmembrane region" description="Helical" evidence="1">
    <location>
        <begin position="65"/>
        <end position="84"/>
    </location>
</feature>
<comment type="caution">
    <text evidence="2">The sequence shown here is derived from an EMBL/GenBank/DDBJ whole genome shotgun (WGS) entry which is preliminary data.</text>
</comment>
<sequence>MPWKNKTLKKREIQLHKWRFVTHPFWGRVGAGQEAVDFRVQRVSLRSGHVLATLPDFMRRPDRRLLSMVRFGFQVLFLPPFWFFRCQGNQLKVFSEIILFIVEATTGGRRAGACCSTVGYKHRATAMVQSPTGPTRSCSELCDRQCFLSHHPPPTISHPACGRVRRWLALAGTAILHSLRPSSQ</sequence>
<keyword evidence="1" id="KW-1133">Transmembrane helix</keyword>
<protein>
    <submittedName>
        <fullName evidence="2">Uncharacterized protein</fullName>
    </submittedName>
</protein>
<dbReference type="Proteomes" id="UP001285441">
    <property type="component" value="Unassembled WGS sequence"/>
</dbReference>
<proteinExistence type="predicted"/>
<name>A0AAE0K6H5_9PEZI</name>
<keyword evidence="1" id="KW-0812">Transmembrane</keyword>
<gene>
    <name evidence="2" type="ORF">B0H63DRAFT_310607</name>
</gene>
<evidence type="ECO:0000313" key="2">
    <source>
        <dbReference type="EMBL" id="KAK3370205.1"/>
    </source>
</evidence>
<evidence type="ECO:0000313" key="3">
    <source>
        <dbReference type="Proteomes" id="UP001285441"/>
    </source>
</evidence>
<reference evidence="2" key="1">
    <citation type="journal article" date="2023" name="Mol. Phylogenet. Evol.">
        <title>Genome-scale phylogeny and comparative genomics of the fungal order Sordariales.</title>
        <authorList>
            <person name="Hensen N."/>
            <person name="Bonometti L."/>
            <person name="Westerberg I."/>
            <person name="Brannstrom I.O."/>
            <person name="Guillou S."/>
            <person name="Cros-Aarteil S."/>
            <person name="Calhoun S."/>
            <person name="Haridas S."/>
            <person name="Kuo A."/>
            <person name="Mondo S."/>
            <person name="Pangilinan J."/>
            <person name="Riley R."/>
            <person name="LaButti K."/>
            <person name="Andreopoulos B."/>
            <person name="Lipzen A."/>
            <person name="Chen C."/>
            <person name="Yan M."/>
            <person name="Daum C."/>
            <person name="Ng V."/>
            <person name="Clum A."/>
            <person name="Steindorff A."/>
            <person name="Ohm R.A."/>
            <person name="Martin F."/>
            <person name="Silar P."/>
            <person name="Natvig D.O."/>
            <person name="Lalanne C."/>
            <person name="Gautier V."/>
            <person name="Ament-Velasquez S.L."/>
            <person name="Kruys A."/>
            <person name="Hutchinson M.I."/>
            <person name="Powell A.J."/>
            <person name="Barry K."/>
            <person name="Miller A.N."/>
            <person name="Grigoriev I.V."/>
            <person name="Debuchy R."/>
            <person name="Gladieux P."/>
            <person name="Hiltunen Thoren M."/>
            <person name="Johannesson H."/>
        </authorList>
    </citation>
    <scope>NUCLEOTIDE SEQUENCE</scope>
    <source>
        <strain evidence="2">CBS 232.78</strain>
    </source>
</reference>
<dbReference type="AlphaFoldDB" id="A0AAE0K6H5"/>